<evidence type="ECO:0000313" key="3">
    <source>
        <dbReference type="EMBL" id="EEI17597.1"/>
    </source>
</evidence>
<sequence length="285" mass="30385">MKNLEVTMPLNRRRFLATAGLGTAAALGLAPTAKAQRTVVGTVLDYSAGVPSGNSIKIAGHLGAVRYVSQPRPEAAWMRGKPVSLAETLDFKANGLATASVYQFGRAQTADWLGGAASAAVHAPQAIDLHRAAGGPAGRPIYIAIDDNPTRAQYDNQIRPYLRAFSAALSVAGYATGIYGNYNTIEWALSDGIGTHFWMHDWGSGGRIHPRAAIHQVARWKTTIDGVECDINNVYAADWGQWTPGQAAAPSIPVEQLLQSSRQLSSQLPANLDQAIAQAQMFLNP</sequence>
<dbReference type="HOGENOM" id="CLU_075024_1_0_11"/>
<feature type="chain" id="PRO_5002905054" evidence="1">
    <location>
        <begin position="36"/>
        <end position="285"/>
    </location>
</feature>
<evidence type="ECO:0000313" key="4">
    <source>
        <dbReference type="Proteomes" id="UP000006196"/>
    </source>
</evidence>
<dbReference type="SUPFAM" id="SSF51445">
    <property type="entry name" value="(Trans)glycosidases"/>
    <property type="match status" value="1"/>
</dbReference>
<keyword evidence="4" id="KW-1185">Reference proteome</keyword>
<dbReference type="Proteomes" id="UP000006196">
    <property type="component" value="Unassembled WGS sequence"/>
</dbReference>
<feature type="domain" description="Rv2525c-like glycoside hydrolase-like" evidence="2">
    <location>
        <begin position="55"/>
        <end position="233"/>
    </location>
</feature>
<evidence type="ECO:0000256" key="1">
    <source>
        <dbReference type="SAM" id="SignalP"/>
    </source>
</evidence>
<comment type="caution">
    <text evidence="3">The sequence shown here is derived from an EMBL/GenBank/DDBJ whole genome shotgun (WGS) entry which is preliminary data.</text>
</comment>
<dbReference type="PROSITE" id="PS51318">
    <property type="entry name" value="TAT"/>
    <property type="match status" value="1"/>
</dbReference>
<evidence type="ECO:0000259" key="2">
    <source>
        <dbReference type="Pfam" id="PF08924"/>
    </source>
</evidence>
<protein>
    <submittedName>
        <fullName evidence="3">Tat pathway signal sequence domain protein</fullName>
    </submittedName>
</protein>
<dbReference type="EMBL" id="ACHJ01000034">
    <property type="protein sequence ID" value="EEI17597.1"/>
    <property type="molecule type" value="Genomic_DNA"/>
</dbReference>
<dbReference type="InterPro" id="IPR017853">
    <property type="entry name" value="GH"/>
</dbReference>
<proteinExistence type="predicted"/>
<feature type="signal peptide" evidence="1">
    <location>
        <begin position="1"/>
        <end position="35"/>
    </location>
</feature>
<gene>
    <name evidence="3" type="ORF">HMPREF0298_0629</name>
</gene>
<dbReference type="Pfam" id="PF08924">
    <property type="entry name" value="Rv2525c_GlyHyd-like"/>
    <property type="match status" value="1"/>
</dbReference>
<organism evidence="3 4">
    <name type="scientific">Corynebacterium lipophiloflavum (strain ATCC 700352 / DSM 44291 / CCUG 37336 / JCM 10383 / DMMZ 1944)</name>
    <dbReference type="NCBI Taxonomy" id="525263"/>
    <lineage>
        <taxon>Bacteria</taxon>
        <taxon>Bacillati</taxon>
        <taxon>Actinomycetota</taxon>
        <taxon>Actinomycetes</taxon>
        <taxon>Mycobacteriales</taxon>
        <taxon>Corynebacteriaceae</taxon>
        <taxon>Corynebacterium</taxon>
    </lineage>
</organism>
<dbReference type="eggNOG" id="COG3757">
    <property type="taxonomic scope" value="Bacteria"/>
</dbReference>
<reference evidence="3" key="1">
    <citation type="submission" date="2009-01" db="EMBL/GenBank/DDBJ databases">
        <authorList>
            <person name="Qin X."/>
            <person name="Bachman B."/>
            <person name="Battles P."/>
            <person name="Bell A."/>
            <person name="Bess C."/>
            <person name="Bickham C."/>
            <person name="Chaboub L."/>
            <person name="Chen D."/>
            <person name="Coyle M."/>
            <person name="Deiros D.R."/>
            <person name="Dinh H."/>
            <person name="Forbes L."/>
            <person name="Fowler G."/>
            <person name="Francisco L."/>
            <person name="Fu Q."/>
            <person name="Gubbala S."/>
            <person name="Hale W."/>
            <person name="Han Y."/>
            <person name="Hemphill L."/>
            <person name="Highlander S.K."/>
            <person name="Hirani K."/>
            <person name="Hogues M."/>
            <person name="Jackson L."/>
            <person name="Jakkamsetti A."/>
            <person name="Javaid M."/>
            <person name="Jiang H."/>
            <person name="Korchina V."/>
            <person name="Kovar C."/>
            <person name="Lara F."/>
            <person name="Lee S."/>
            <person name="Mata R."/>
            <person name="Mathew T."/>
            <person name="Moen C."/>
            <person name="Morales K."/>
            <person name="Munidasa M."/>
            <person name="Nazareth L."/>
            <person name="Ngo R."/>
            <person name="Nguyen L."/>
            <person name="Okwuonu G."/>
            <person name="Ongeri F."/>
            <person name="Patil S."/>
            <person name="Petrosino J."/>
            <person name="Pham C."/>
            <person name="Pham P."/>
            <person name="Pu L.-L."/>
            <person name="Puazo M."/>
            <person name="Raj R."/>
            <person name="Reid J."/>
            <person name="Rouhana J."/>
            <person name="Saada N."/>
            <person name="Shang Y."/>
            <person name="Simmons D."/>
            <person name="Thornton R."/>
            <person name="Warren J."/>
            <person name="Weissenberger G."/>
            <person name="Zhang J."/>
            <person name="Zhang L."/>
            <person name="Zhou C."/>
            <person name="Zhu D."/>
            <person name="Muzny D."/>
            <person name="Worley K."/>
            <person name="Gibbs R."/>
        </authorList>
    </citation>
    <scope>NUCLEOTIDE SEQUENCE [LARGE SCALE GENOMIC DNA]</scope>
    <source>
        <strain evidence="3">DSM 44291</strain>
    </source>
</reference>
<dbReference type="InterPro" id="IPR015020">
    <property type="entry name" value="Rv2525c-like_Glyco_Hydro-like"/>
</dbReference>
<name>C0XQA9_CORLD</name>
<keyword evidence="1" id="KW-0732">Signal</keyword>
<dbReference type="Gene3D" id="3.20.20.80">
    <property type="entry name" value="Glycosidases"/>
    <property type="match status" value="1"/>
</dbReference>
<dbReference type="STRING" id="525263.HMPREF0298_0629"/>
<accession>C0XQA9</accession>
<dbReference type="AlphaFoldDB" id="C0XQA9"/>
<dbReference type="InterPro" id="IPR006311">
    <property type="entry name" value="TAT_signal"/>
</dbReference>